<dbReference type="InterPro" id="IPR018357">
    <property type="entry name" value="Hexapep_transf_CS"/>
</dbReference>
<keyword evidence="4" id="KW-0677">Repeat</keyword>
<dbReference type="Pfam" id="PF00132">
    <property type="entry name" value="Hexapep"/>
    <property type="match status" value="1"/>
</dbReference>
<organism evidence="7">
    <name type="scientific">uncultured spirochete</name>
    <dbReference type="NCBI Taxonomy" id="156406"/>
    <lineage>
        <taxon>Bacteria</taxon>
        <taxon>Pseudomonadati</taxon>
        <taxon>Spirochaetota</taxon>
        <taxon>Spirochaetia</taxon>
        <taxon>Spirochaetales</taxon>
        <taxon>environmental samples</taxon>
    </lineage>
</organism>
<accession>A0A3P3XS48</accession>
<dbReference type="GO" id="GO:0009245">
    <property type="term" value="P:lipid A biosynthetic process"/>
    <property type="evidence" value="ECO:0007669"/>
    <property type="project" value="UniProtKB-KW"/>
</dbReference>
<dbReference type="GO" id="GO:0016410">
    <property type="term" value="F:N-acyltransferase activity"/>
    <property type="evidence" value="ECO:0007669"/>
    <property type="project" value="InterPro"/>
</dbReference>
<dbReference type="InterPro" id="IPR007691">
    <property type="entry name" value="LpxD"/>
</dbReference>
<keyword evidence="2" id="KW-0441">Lipid A biosynthesis</keyword>
<evidence type="ECO:0000256" key="4">
    <source>
        <dbReference type="ARBA" id="ARBA00022737"/>
    </source>
</evidence>
<dbReference type="CDD" id="cd03352">
    <property type="entry name" value="LbH_LpxD"/>
    <property type="match status" value="1"/>
</dbReference>
<keyword evidence="5" id="KW-0443">Lipid metabolism</keyword>
<dbReference type="InterPro" id="IPR001451">
    <property type="entry name" value="Hexapep"/>
</dbReference>
<dbReference type="PROSITE" id="PS00101">
    <property type="entry name" value="HEXAPEP_TRANSFERASES"/>
    <property type="match status" value="2"/>
</dbReference>
<name>A0A3P3XS48_9SPIR</name>
<protein>
    <submittedName>
        <fullName evidence="7">Putative UDP-3-O-(3-hydroxymyristoyl) glucosamine N-acyltransferase</fullName>
    </submittedName>
</protein>
<evidence type="ECO:0000256" key="2">
    <source>
        <dbReference type="ARBA" id="ARBA00022556"/>
    </source>
</evidence>
<evidence type="ECO:0000313" key="7">
    <source>
        <dbReference type="EMBL" id="SLM18713.1"/>
    </source>
</evidence>
<dbReference type="GO" id="GO:0016020">
    <property type="term" value="C:membrane"/>
    <property type="evidence" value="ECO:0007669"/>
    <property type="project" value="GOC"/>
</dbReference>
<proteinExistence type="predicted"/>
<evidence type="ECO:0000256" key="1">
    <source>
        <dbReference type="ARBA" id="ARBA00022516"/>
    </source>
</evidence>
<evidence type="ECO:0000256" key="3">
    <source>
        <dbReference type="ARBA" id="ARBA00022679"/>
    </source>
</evidence>
<dbReference type="InterPro" id="IPR011004">
    <property type="entry name" value="Trimer_LpxA-like_sf"/>
</dbReference>
<reference evidence="7" key="1">
    <citation type="submission" date="2017-02" db="EMBL/GenBank/DDBJ databases">
        <authorList>
            <person name="Regsiter A."/>
            <person name="William W."/>
        </authorList>
    </citation>
    <scope>NUCLEOTIDE SEQUENCE</scope>
    <source>
        <strain evidence="7">BdmA 4</strain>
    </source>
</reference>
<keyword evidence="1" id="KW-0444">Lipid biosynthesis</keyword>
<dbReference type="AlphaFoldDB" id="A0A3P3XS48"/>
<dbReference type="PANTHER" id="PTHR43378">
    <property type="entry name" value="UDP-3-O-ACYLGLUCOSAMINE N-ACYLTRANSFERASE"/>
    <property type="match status" value="1"/>
</dbReference>
<dbReference type="PANTHER" id="PTHR43378:SF2">
    <property type="entry name" value="UDP-3-O-ACYLGLUCOSAMINE N-ACYLTRANSFERASE 1, MITOCHONDRIAL-RELATED"/>
    <property type="match status" value="1"/>
</dbReference>
<gene>
    <name evidence="7" type="ORF">SPIRO4BDMA_50228</name>
</gene>
<dbReference type="SUPFAM" id="SSF51161">
    <property type="entry name" value="Trimeric LpxA-like enzymes"/>
    <property type="match status" value="1"/>
</dbReference>
<keyword evidence="6 7" id="KW-0012">Acyltransferase</keyword>
<keyword evidence="3 7" id="KW-0808">Transferase</keyword>
<dbReference type="Gene3D" id="2.160.10.10">
    <property type="entry name" value="Hexapeptide repeat proteins"/>
    <property type="match status" value="1"/>
</dbReference>
<sequence>MISCELSKEVLQQVTGLLIPREGDFKYHHICSFDECYDNSIYFLGKKINGINLLCKNAEDSIYFVEKTVSFNNASSDSIIIYVENVRNIMMKILLYLEEGTLDDFIDEDYYITDKKSKIHKTAVVDNNTAIGSEVIIGPHVYIGRNVAIGDNTRIFSGVKIVRNVSIGKNCLIRENSVIGGGGFGIEKDESGNNIHIPQLGGVVIGDYVEIGALNTVCSGTIKPTYVGNYVKTDDHIHIAHNDLIEDNTSITAGVIISGSVIIKQGSWIGINSSIKQGVKIGENSLIGMAACVNKDVQEGTTVIGNPAKEISEFIKVQNKINSIL</sequence>
<evidence type="ECO:0000256" key="5">
    <source>
        <dbReference type="ARBA" id="ARBA00023098"/>
    </source>
</evidence>
<evidence type="ECO:0000256" key="6">
    <source>
        <dbReference type="ARBA" id="ARBA00023315"/>
    </source>
</evidence>
<dbReference type="EMBL" id="FWDO01000005">
    <property type="protein sequence ID" value="SLM18713.1"/>
    <property type="molecule type" value="Genomic_DNA"/>
</dbReference>